<dbReference type="OrthoDB" id="1120881at2"/>
<evidence type="ECO:0000256" key="1">
    <source>
        <dbReference type="SAM" id="Phobius"/>
    </source>
</evidence>
<dbReference type="Proteomes" id="UP000179797">
    <property type="component" value="Unassembled WGS sequence"/>
</dbReference>
<gene>
    <name evidence="2" type="ORF">NH26_16620</name>
</gene>
<name>A0A1S1Z3V7_FLAPC</name>
<evidence type="ECO:0000313" key="2">
    <source>
        <dbReference type="EMBL" id="OHX67843.1"/>
    </source>
</evidence>
<organism evidence="2 3">
    <name type="scientific">Flammeovirga pacifica</name>
    <dbReference type="NCBI Taxonomy" id="915059"/>
    <lineage>
        <taxon>Bacteria</taxon>
        <taxon>Pseudomonadati</taxon>
        <taxon>Bacteroidota</taxon>
        <taxon>Cytophagia</taxon>
        <taxon>Cytophagales</taxon>
        <taxon>Flammeovirgaceae</taxon>
        <taxon>Flammeovirga</taxon>
    </lineage>
</organism>
<dbReference type="RefSeq" id="WP_044219688.1">
    <property type="nucleotide sequence ID" value="NZ_JRYR02000001.1"/>
</dbReference>
<keyword evidence="1" id="KW-0812">Transmembrane</keyword>
<protein>
    <submittedName>
        <fullName evidence="2">Uncharacterized protein</fullName>
    </submittedName>
</protein>
<feature type="transmembrane region" description="Helical" evidence="1">
    <location>
        <begin position="106"/>
        <end position="126"/>
    </location>
</feature>
<keyword evidence="1" id="KW-0472">Membrane</keyword>
<feature type="transmembrane region" description="Helical" evidence="1">
    <location>
        <begin position="156"/>
        <end position="174"/>
    </location>
</feature>
<sequence>MENQQEYINDLKEIKDIMNRSTRFMSLSGLSGVSAGVSALIGAYFAYEHLYKMGFERNQLDLVNVNYLILIGALTILFAVGSALFFTNIESKKNGVKLWDLQIKRFISSMMIPLATGGILTLILVLKGFVGLAAPLTLIFYGLALVNGSKYTFSDIKSLGIIEIVLGLLATQFIGYGIYFWAVGFGVLHIAYGIYMYFTNNR</sequence>
<feature type="transmembrane region" description="Helical" evidence="1">
    <location>
        <begin position="24"/>
        <end position="47"/>
    </location>
</feature>
<accession>A0A1S1Z3V7</accession>
<keyword evidence="1" id="KW-1133">Transmembrane helix</keyword>
<feature type="transmembrane region" description="Helical" evidence="1">
    <location>
        <begin position="132"/>
        <end position="149"/>
    </location>
</feature>
<keyword evidence="3" id="KW-1185">Reference proteome</keyword>
<proteinExistence type="predicted"/>
<feature type="transmembrane region" description="Helical" evidence="1">
    <location>
        <begin position="180"/>
        <end position="198"/>
    </location>
</feature>
<evidence type="ECO:0000313" key="3">
    <source>
        <dbReference type="Proteomes" id="UP000179797"/>
    </source>
</evidence>
<dbReference type="AlphaFoldDB" id="A0A1S1Z3V7"/>
<comment type="caution">
    <text evidence="2">The sequence shown here is derived from an EMBL/GenBank/DDBJ whole genome shotgun (WGS) entry which is preliminary data.</text>
</comment>
<dbReference type="EMBL" id="JRYR02000001">
    <property type="protein sequence ID" value="OHX67843.1"/>
    <property type="molecule type" value="Genomic_DNA"/>
</dbReference>
<reference evidence="2 3" key="1">
    <citation type="journal article" date="2012" name="Int. J. Syst. Evol. Microbiol.">
        <title>Flammeovirga pacifica sp. nov., isolated from deep-sea sediment.</title>
        <authorList>
            <person name="Xu H."/>
            <person name="Fu Y."/>
            <person name="Yang N."/>
            <person name="Ding Z."/>
            <person name="Lai Q."/>
            <person name="Zeng R."/>
        </authorList>
    </citation>
    <scope>NUCLEOTIDE SEQUENCE [LARGE SCALE GENOMIC DNA]</scope>
    <source>
        <strain evidence="3">DSM 24597 / LMG 26175 / WPAGA1</strain>
    </source>
</reference>
<feature type="transmembrane region" description="Helical" evidence="1">
    <location>
        <begin position="67"/>
        <end position="86"/>
    </location>
</feature>
<dbReference type="STRING" id="915059.NH26_16620"/>